<dbReference type="GO" id="GO:0004519">
    <property type="term" value="F:endonuclease activity"/>
    <property type="evidence" value="ECO:0007669"/>
    <property type="project" value="UniProtKB-KW"/>
</dbReference>
<dbReference type="EMBL" id="CP110232">
    <property type="protein sequence ID" value="WEG74219.1"/>
    <property type="molecule type" value="Genomic_DNA"/>
</dbReference>
<gene>
    <name evidence="3" type="ORF">OL234_04805</name>
</gene>
<dbReference type="KEGG" id="vie:OL234_04805"/>
<dbReference type="PANTHER" id="PTHR15822">
    <property type="entry name" value="TRAF AND TNF RECEPTOR-ASSOCIATED PROTEIN"/>
    <property type="match status" value="1"/>
</dbReference>
<dbReference type="RefSeq" id="WP_275470018.1">
    <property type="nucleotide sequence ID" value="NZ_CP110232.1"/>
</dbReference>
<dbReference type="Pfam" id="PF03372">
    <property type="entry name" value="Exo_endo_phos"/>
    <property type="match status" value="1"/>
</dbReference>
<protein>
    <submittedName>
        <fullName evidence="3">Endonuclease/exonuclease/phosphatase family protein</fullName>
    </submittedName>
</protein>
<evidence type="ECO:0000259" key="2">
    <source>
        <dbReference type="Pfam" id="PF03372"/>
    </source>
</evidence>
<dbReference type="InterPro" id="IPR036691">
    <property type="entry name" value="Endo/exonu/phosph_ase_sf"/>
</dbReference>
<dbReference type="CDD" id="cd09079">
    <property type="entry name" value="RgfB-like"/>
    <property type="match status" value="1"/>
</dbReference>
<evidence type="ECO:0000313" key="3">
    <source>
        <dbReference type="EMBL" id="WEG74219.1"/>
    </source>
</evidence>
<keyword evidence="3" id="KW-0540">Nuclease</keyword>
<proteinExistence type="predicted"/>
<sequence>MKVLTLNCHSWMEKNALEKLEQLVLTIEREQFDIIALQEVNQLITTKAATLDDYFQPLISHQPIVHQDNFALKVVEKLKKLGVNYYWSWNVSHLGYDRYHEGAALLSKNPIQPDDFLVSKVSDIDDFHTRRILKGRTVLGETELVVFSCHYSWWLGNQQEEGFYYEWNQTIEKMTRMASPLLLLGDFNNPADNCGEGYDYLKRTKPELQDVFKVAKNKTGEHTVSKAIDGWSENTQNLRLDYGFISSEFHVEEYRVVFDGKQTPIISDHFGIVLTLSLK</sequence>
<dbReference type="InterPro" id="IPR005135">
    <property type="entry name" value="Endo/exonuclease/phosphatase"/>
</dbReference>
<dbReference type="Proteomes" id="UP001179647">
    <property type="component" value="Chromosome"/>
</dbReference>
<evidence type="ECO:0000256" key="1">
    <source>
        <dbReference type="ARBA" id="ARBA00022801"/>
    </source>
</evidence>
<keyword evidence="3" id="KW-0255">Endonuclease</keyword>
<organism evidence="3 4">
    <name type="scientific">Vagococcus intermedius</name>
    <dbReference type="NCBI Taxonomy" id="2991418"/>
    <lineage>
        <taxon>Bacteria</taxon>
        <taxon>Bacillati</taxon>
        <taxon>Bacillota</taxon>
        <taxon>Bacilli</taxon>
        <taxon>Lactobacillales</taxon>
        <taxon>Enterococcaceae</taxon>
        <taxon>Vagococcus</taxon>
    </lineage>
</organism>
<reference evidence="3" key="1">
    <citation type="submission" date="2022-10" db="EMBL/GenBank/DDBJ databases">
        <title>Vagococcus sp. isolated from poultry meat.</title>
        <authorList>
            <person name="Johansson P."/>
            <person name="Bjorkroth J."/>
        </authorList>
    </citation>
    <scope>NUCLEOTIDE SEQUENCE</scope>
    <source>
        <strain evidence="3">STAA11</strain>
    </source>
</reference>
<dbReference type="GO" id="GO:0016787">
    <property type="term" value="F:hydrolase activity"/>
    <property type="evidence" value="ECO:0007669"/>
    <property type="project" value="UniProtKB-KW"/>
</dbReference>
<dbReference type="InterPro" id="IPR051547">
    <property type="entry name" value="TDP2-like"/>
</dbReference>
<feature type="domain" description="Endonuclease/exonuclease/phosphatase" evidence="2">
    <location>
        <begin position="20"/>
        <end position="269"/>
    </location>
</feature>
<name>A0AAF0I8J6_9ENTE</name>
<accession>A0AAF0I8J6</accession>
<dbReference type="PANTHER" id="PTHR15822:SF23">
    <property type="entry name" value="ENDONUCLEASE_EXONUCLEASE_PHOSPHATASE FAMILY PROTEIN"/>
    <property type="match status" value="1"/>
</dbReference>
<evidence type="ECO:0000313" key="4">
    <source>
        <dbReference type="Proteomes" id="UP001179647"/>
    </source>
</evidence>
<keyword evidence="4" id="KW-1185">Reference proteome</keyword>
<dbReference type="SUPFAM" id="SSF56219">
    <property type="entry name" value="DNase I-like"/>
    <property type="match status" value="1"/>
</dbReference>
<keyword evidence="1" id="KW-0378">Hydrolase</keyword>
<dbReference type="AlphaFoldDB" id="A0AAF0I8J6"/>
<dbReference type="Gene3D" id="3.60.10.10">
    <property type="entry name" value="Endonuclease/exonuclease/phosphatase"/>
    <property type="match status" value="1"/>
</dbReference>